<protein>
    <submittedName>
        <fullName evidence="1">Uncharacterized protein</fullName>
    </submittedName>
</protein>
<dbReference type="EMBL" id="ASPP01049956">
    <property type="protein sequence ID" value="ETN97361.1"/>
    <property type="molecule type" value="Genomic_DNA"/>
</dbReference>
<dbReference type="Proteomes" id="UP000023152">
    <property type="component" value="Unassembled WGS sequence"/>
</dbReference>
<evidence type="ECO:0000313" key="1">
    <source>
        <dbReference type="EMBL" id="ETN97361.1"/>
    </source>
</evidence>
<comment type="caution">
    <text evidence="1">The sequence shown here is derived from an EMBL/GenBank/DDBJ whole genome shotgun (WGS) entry which is preliminary data.</text>
</comment>
<dbReference type="AlphaFoldDB" id="X6L8J7"/>
<reference evidence="1 2" key="1">
    <citation type="journal article" date="2013" name="Curr. Biol.">
        <title>The Genome of the Foraminiferan Reticulomyxa filosa.</title>
        <authorList>
            <person name="Glockner G."/>
            <person name="Hulsmann N."/>
            <person name="Schleicher M."/>
            <person name="Noegel A.A."/>
            <person name="Eichinger L."/>
            <person name="Gallinger C."/>
            <person name="Pawlowski J."/>
            <person name="Sierra R."/>
            <person name="Euteneuer U."/>
            <person name="Pillet L."/>
            <person name="Moustafa A."/>
            <person name="Platzer M."/>
            <person name="Groth M."/>
            <person name="Szafranski K."/>
            <person name="Schliwa M."/>
        </authorList>
    </citation>
    <scope>NUCLEOTIDE SEQUENCE [LARGE SCALE GENOMIC DNA]</scope>
</reference>
<gene>
    <name evidence="1" type="ORF">RFI_40170</name>
</gene>
<organism evidence="1 2">
    <name type="scientific">Reticulomyxa filosa</name>
    <dbReference type="NCBI Taxonomy" id="46433"/>
    <lineage>
        <taxon>Eukaryota</taxon>
        <taxon>Sar</taxon>
        <taxon>Rhizaria</taxon>
        <taxon>Retaria</taxon>
        <taxon>Foraminifera</taxon>
        <taxon>Monothalamids</taxon>
        <taxon>Reticulomyxidae</taxon>
        <taxon>Reticulomyxa</taxon>
    </lineage>
</organism>
<keyword evidence="2" id="KW-1185">Reference proteome</keyword>
<proteinExistence type="predicted"/>
<name>X6L8J7_RETFI</name>
<feature type="non-terminal residue" evidence="1">
    <location>
        <position position="1"/>
    </location>
</feature>
<accession>X6L8J7</accession>
<evidence type="ECO:0000313" key="2">
    <source>
        <dbReference type="Proteomes" id="UP000023152"/>
    </source>
</evidence>
<sequence length="71" mass="8829">KKPIKTIIQDYNNFTLDFDCNEKKINMNVQFTNKKDVEKFVQMIEQLVMKKKKERFKQKYFLLNFKNIKYK</sequence>